<feature type="domain" description="ABC-2 type transporter transmembrane" evidence="7">
    <location>
        <begin position="21"/>
        <end position="368"/>
    </location>
</feature>
<keyword evidence="3 6" id="KW-0812">Transmembrane</keyword>
<evidence type="ECO:0000313" key="9">
    <source>
        <dbReference type="Proteomes" id="UP000743001"/>
    </source>
</evidence>
<keyword evidence="2" id="KW-1003">Cell membrane</keyword>
<evidence type="ECO:0000256" key="4">
    <source>
        <dbReference type="ARBA" id="ARBA00022989"/>
    </source>
</evidence>
<feature type="transmembrane region" description="Helical" evidence="6">
    <location>
        <begin position="231"/>
        <end position="257"/>
    </location>
</feature>
<evidence type="ECO:0000256" key="2">
    <source>
        <dbReference type="ARBA" id="ARBA00022475"/>
    </source>
</evidence>
<comment type="subcellular location">
    <subcellularLocation>
        <location evidence="1">Cell membrane</location>
        <topology evidence="1">Multi-pass membrane protein</topology>
    </subcellularLocation>
</comment>
<accession>A0ABS6FZL7</accession>
<evidence type="ECO:0000259" key="7">
    <source>
        <dbReference type="Pfam" id="PF12698"/>
    </source>
</evidence>
<keyword evidence="9" id="KW-1185">Reference proteome</keyword>
<evidence type="ECO:0000256" key="3">
    <source>
        <dbReference type="ARBA" id="ARBA00022692"/>
    </source>
</evidence>
<evidence type="ECO:0000313" key="8">
    <source>
        <dbReference type="EMBL" id="MBU5674566.1"/>
    </source>
</evidence>
<gene>
    <name evidence="8" type="ORF">KQJ23_22260</name>
</gene>
<keyword evidence="4 6" id="KW-1133">Transmembrane helix</keyword>
<dbReference type="PANTHER" id="PTHR30294">
    <property type="entry name" value="MEMBRANE COMPONENT OF ABC TRANSPORTER YHHJ-RELATED"/>
    <property type="match status" value="1"/>
</dbReference>
<sequence>MNLLRIAVKELKHDFRDRWNLMFMLAFPLTLMLILGFSLGSTFGVIAQVGEIRVLVRDSGDNPALSDSFAAFAAGVTESGVQFDDWQEGTEGRTEVEQDLYDSYVELSSSGIHIYSSSRNSLKSDIFQGMMLTFGDRYTAVQTISQTKDAARALQILDDAKGSSDYVREVSVVAERQPGALDYYALAMSCMVALWGAWSASNLIGGERRWGTASRLTAAPITKFDIFTGKVLGSLVTNMLCVSIVVFVSKYVFGAYWGDHMPAVLTVLFSEVVLAVSLGLTVSYLFNQASSRSVLMIITQLAAFFGGAYVAIGVDEDLGIFHWVTNLSPIRWANVALTRIVYAGQIASMWPVVFLNLGLAVIMLAAAAAMMRRKEGL</sequence>
<reference evidence="8 9" key="1">
    <citation type="submission" date="2021-06" db="EMBL/GenBank/DDBJ databases">
        <authorList>
            <person name="Sun Q."/>
            <person name="Li D."/>
        </authorList>
    </citation>
    <scope>NUCLEOTIDE SEQUENCE [LARGE SCALE GENOMIC DNA]</scope>
    <source>
        <strain evidence="8 9">MSJ-6</strain>
    </source>
</reference>
<dbReference type="RefSeq" id="WP_216481119.1">
    <property type="nucleotide sequence ID" value="NZ_JAHLQJ010000031.1"/>
</dbReference>
<dbReference type="PANTHER" id="PTHR30294:SF48">
    <property type="entry name" value="LINEARMYCIN RESISTANCE PERMEASE PROTEIN LNRM"/>
    <property type="match status" value="1"/>
</dbReference>
<feature type="transmembrane region" description="Helical" evidence="6">
    <location>
        <begin position="183"/>
        <end position="205"/>
    </location>
</feature>
<feature type="transmembrane region" description="Helical" evidence="6">
    <location>
        <begin position="349"/>
        <end position="371"/>
    </location>
</feature>
<proteinExistence type="predicted"/>
<dbReference type="InterPro" id="IPR013525">
    <property type="entry name" value="ABC2_TM"/>
</dbReference>
<feature type="transmembrane region" description="Helical" evidence="6">
    <location>
        <begin position="21"/>
        <end position="47"/>
    </location>
</feature>
<feature type="transmembrane region" description="Helical" evidence="6">
    <location>
        <begin position="293"/>
        <end position="312"/>
    </location>
</feature>
<comment type="caution">
    <text evidence="8">The sequence shown here is derived from an EMBL/GenBank/DDBJ whole genome shotgun (WGS) entry which is preliminary data.</text>
</comment>
<name>A0ABS6FZL7_9BACL</name>
<evidence type="ECO:0000256" key="6">
    <source>
        <dbReference type="SAM" id="Phobius"/>
    </source>
</evidence>
<dbReference type="Pfam" id="PF12698">
    <property type="entry name" value="ABC2_membrane_3"/>
    <property type="match status" value="1"/>
</dbReference>
<evidence type="ECO:0000256" key="1">
    <source>
        <dbReference type="ARBA" id="ARBA00004651"/>
    </source>
</evidence>
<protein>
    <submittedName>
        <fullName evidence="8">ABC transporter permease</fullName>
    </submittedName>
</protein>
<dbReference type="InterPro" id="IPR051449">
    <property type="entry name" value="ABC-2_transporter_component"/>
</dbReference>
<organism evidence="8 9">
    <name type="scientific">Paenibacillus brevis</name>
    <dbReference type="NCBI Taxonomy" id="2841508"/>
    <lineage>
        <taxon>Bacteria</taxon>
        <taxon>Bacillati</taxon>
        <taxon>Bacillota</taxon>
        <taxon>Bacilli</taxon>
        <taxon>Bacillales</taxon>
        <taxon>Paenibacillaceae</taxon>
        <taxon>Paenibacillus</taxon>
    </lineage>
</organism>
<feature type="transmembrane region" description="Helical" evidence="6">
    <location>
        <begin position="263"/>
        <end position="286"/>
    </location>
</feature>
<evidence type="ECO:0000256" key="5">
    <source>
        <dbReference type="ARBA" id="ARBA00023136"/>
    </source>
</evidence>
<dbReference type="EMBL" id="JAHLQJ010000031">
    <property type="protein sequence ID" value="MBU5674566.1"/>
    <property type="molecule type" value="Genomic_DNA"/>
</dbReference>
<keyword evidence="5 6" id="KW-0472">Membrane</keyword>
<dbReference type="Proteomes" id="UP000743001">
    <property type="component" value="Unassembled WGS sequence"/>
</dbReference>